<dbReference type="OrthoDB" id="2015333at2759"/>
<feature type="domain" description="C2" evidence="2">
    <location>
        <begin position="848"/>
        <end position="962"/>
    </location>
</feature>
<dbReference type="AlphaFoldDB" id="A0A0J1AZ72"/>
<accession>A0A0J1AZ72</accession>
<dbReference type="SUPFAM" id="SSF49562">
    <property type="entry name" value="C2 domain (Calcium/lipid-binding domain, CaLB)"/>
    <property type="match status" value="1"/>
</dbReference>
<evidence type="ECO:0000259" key="2">
    <source>
        <dbReference type="PROSITE" id="PS50004"/>
    </source>
</evidence>
<evidence type="ECO:0000259" key="3">
    <source>
        <dbReference type="PROSITE" id="PS51258"/>
    </source>
</evidence>
<gene>
    <name evidence="5" type="ORF">CC85DRAFT_303946</name>
</gene>
<evidence type="ECO:0000313" key="6">
    <source>
        <dbReference type="Proteomes" id="UP000053611"/>
    </source>
</evidence>
<dbReference type="Gene3D" id="1.20.58.1100">
    <property type="match status" value="1"/>
</dbReference>
<dbReference type="InterPro" id="IPR014770">
    <property type="entry name" value="Munc13_1"/>
</dbReference>
<sequence>MSTASSSARGSVRGKSAPRDELDRLGYIYTLRVAALQHRLKTPSAASPKITLGPAAIIGTFPSSPSVSMGEMTPKSPGFGSFRSPEPVDLPLPMRRKRSVLSLRLGRKDELKLPREFLAEFWGVLSAESGDMGWTQAVRTFLGMLKKGTKTAGGANMREIPTLCATFTSCLPPPGLGSAPPAQHQSHFLTLLYNTLPTSTFFAAPDEDGRDLLFRLRAEIQSLLHGPGSPTATLSPTSAQFSPQLAAQGIAAKAGLGIYPASPASPTSTLNPMTPTSPIPPTSPRRATRPASDAGSVRRKPIPMWTGSGEGLDNMVEAVGVIWDVPQDALEQDADELDRFVLEKLYLDHLKRELSLISRQSADMRRSRHVELSKELGDLMAGFPELAIPTSPAAFGQQQESFFKPPRSAAVFARLVRRAEASSSRRALELVDRCRKVWGVEKREAKERDVETALRQWDAAIGSSDEMPLARRLADVTSILAAVLDPDEDVPRPLEEVQNCLMEHLTNAVHEVFPLSADTQPALPPSLVMVFQSAPSVLLHHPRALEMLDRLADELRGHAVAEYVTASMELMGDAHAQVIGSTTGESGKDAVVEGFERVAAWIESEIKSVEKAWPRNGPIDPAAIIASKQLPLFLAELQVFETAVGAADVFGVFEATHHLLQAWERLCPGVSDFDVDTFFEPHVRAWLRETEATETHQWVARTISMDQWQPEGEGRHSQSVVDLFEFLREATMVVRNLPVKEHKRAIYMVDLARMASAALELYASTISDQFRAEIAPPKTTSDAAVLNNKWMTKGKFAYGKLDAKIDALDRRRRGRTGFVVQPAALVKLTNLGAAGSFIDDLVHALEAEQTASVLGPSVTAASARQVFSVQVVRGQGLLTRSLKPADAFVAVLDGPVRLFKSRTVLSAEDPAWAQAFEVSIAAAKPLEVIVYDRQLVGKHERLGGATFTLDPAHFTSEAEREVVILLSSRASVTLRISSVGRERNDVAYHLNSSRRVLKRTAGDMQLALVERLAEYLREVLSPSTLSNVTKLVRARKRVALSDADIETSLAPVLEYLDENLAALSATCTPTMRETLALALWERLVDHLLSLLVPPLSDRPAPPGLSPPEVDAVFKWLQALKTFFAVGIPISALQSGSYRDMLLLGQVLDLPTPALRERAAAAVRATSGGAPLRHNPPKSSRARIQADNARVAELLLRVVRLRTLDDDFLPTQLAALTGARAS</sequence>
<name>A0A0J1AZ72_9TREE</name>
<feature type="region of interest" description="Disordered" evidence="1">
    <location>
        <begin position="63"/>
        <end position="87"/>
    </location>
</feature>
<protein>
    <submittedName>
        <fullName evidence="5">Uncharacterized protein</fullName>
    </submittedName>
</protein>
<dbReference type="Pfam" id="PF00168">
    <property type="entry name" value="C2"/>
    <property type="match status" value="1"/>
</dbReference>
<dbReference type="InterPro" id="IPR014772">
    <property type="entry name" value="Munc13_dom-2"/>
</dbReference>
<feature type="domain" description="MHD1" evidence="3">
    <location>
        <begin position="647"/>
        <end position="766"/>
    </location>
</feature>
<dbReference type="Proteomes" id="UP000053611">
    <property type="component" value="Unassembled WGS sequence"/>
</dbReference>
<feature type="region of interest" description="Disordered" evidence="1">
    <location>
        <begin position="263"/>
        <end position="309"/>
    </location>
</feature>
<dbReference type="EMBL" id="KQ087231">
    <property type="protein sequence ID" value="KLT40639.1"/>
    <property type="molecule type" value="Genomic_DNA"/>
</dbReference>
<dbReference type="InterPro" id="IPR000008">
    <property type="entry name" value="C2_dom"/>
</dbReference>
<evidence type="ECO:0000313" key="5">
    <source>
        <dbReference type="EMBL" id="KLT40639.1"/>
    </source>
</evidence>
<dbReference type="InterPro" id="IPR035892">
    <property type="entry name" value="C2_domain_sf"/>
</dbReference>
<dbReference type="SMART" id="SM00239">
    <property type="entry name" value="C2"/>
    <property type="match status" value="1"/>
</dbReference>
<dbReference type="PROSITE" id="PS51258">
    <property type="entry name" value="MHD1"/>
    <property type="match status" value="1"/>
</dbReference>
<feature type="domain" description="MHD2" evidence="4">
    <location>
        <begin position="1046"/>
        <end position="1161"/>
    </location>
</feature>
<dbReference type="PANTHER" id="PTHR47263">
    <property type="entry name" value="ADENYLATE CYCLASE ACTIVATION PROTEIN GIT1"/>
    <property type="match status" value="1"/>
</dbReference>
<dbReference type="Gene3D" id="1.10.357.50">
    <property type="match status" value="1"/>
</dbReference>
<evidence type="ECO:0000259" key="4">
    <source>
        <dbReference type="PROSITE" id="PS51259"/>
    </source>
</evidence>
<dbReference type="STRING" id="879819.A0A0J1AZ72"/>
<dbReference type="InterPro" id="IPR010439">
    <property type="entry name" value="MUN_dom"/>
</dbReference>
<dbReference type="Pfam" id="PF06292">
    <property type="entry name" value="MUN"/>
    <property type="match status" value="2"/>
</dbReference>
<dbReference type="Gene3D" id="2.60.40.150">
    <property type="entry name" value="C2 domain"/>
    <property type="match status" value="1"/>
</dbReference>
<feature type="compositionally biased region" description="Polar residues" evidence="1">
    <location>
        <begin position="264"/>
        <end position="273"/>
    </location>
</feature>
<dbReference type="PROSITE" id="PS51259">
    <property type="entry name" value="MHD2"/>
    <property type="match status" value="1"/>
</dbReference>
<proteinExistence type="predicted"/>
<organism evidence="5 6">
    <name type="scientific">Cutaneotrichosporon oleaginosum</name>
    <dbReference type="NCBI Taxonomy" id="879819"/>
    <lineage>
        <taxon>Eukaryota</taxon>
        <taxon>Fungi</taxon>
        <taxon>Dikarya</taxon>
        <taxon>Basidiomycota</taxon>
        <taxon>Agaricomycotina</taxon>
        <taxon>Tremellomycetes</taxon>
        <taxon>Trichosporonales</taxon>
        <taxon>Trichosporonaceae</taxon>
        <taxon>Cutaneotrichosporon</taxon>
    </lineage>
</organism>
<dbReference type="PROSITE" id="PS50004">
    <property type="entry name" value="C2"/>
    <property type="match status" value="1"/>
</dbReference>
<dbReference type="InterPro" id="IPR052811">
    <property type="entry name" value="Glucose_resp_signaling"/>
</dbReference>
<reference evidence="5 6" key="1">
    <citation type="submission" date="2015-03" db="EMBL/GenBank/DDBJ databases">
        <title>Genomics and transcriptomics of the oil-accumulating basidiomycete yeast T. oleaginosus allow insights into substrate utilization and the diverse evolutionary trajectories of mating systems in fungi.</title>
        <authorList>
            <consortium name="DOE Joint Genome Institute"/>
            <person name="Kourist R."/>
            <person name="Kracht O."/>
            <person name="Bracharz F."/>
            <person name="Lipzen A."/>
            <person name="Nolan M."/>
            <person name="Ohm R."/>
            <person name="Grigoriev I."/>
            <person name="Sun S."/>
            <person name="Heitman J."/>
            <person name="Bruck T."/>
            <person name="Nowrousian M."/>
        </authorList>
    </citation>
    <scope>NUCLEOTIDE SEQUENCE [LARGE SCALE GENOMIC DNA]</scope>
    <source>
        <strain evidence="5 6">IBC0246</strain>
    </source>
</reference>
<dbReference type="PANTHER" id="PTHR47263:SF1">
    <property type="entry name" value="C2 DOMAIN PROTEIN (AFU_ORTHOLOGUE AFUA_7G02350)"/>
    <property type="match status" value="1"/>
</dbReference>
<keyword evidence="6" id="KW-1185">Reference proteome</keyword>
<evidence type="ECO:0000256" key="1">
    <source>
        <dbReference type="SAM" id="MobiDB-lite"/>
    </source>
</evidence>